<comment type="similarity">
    <text evidence="10 11">Belongs to the TonB-dependent receptor family.</text>
</comment>
<evidence type="ECO:0000256" key="4">
    <source>
        <dbReference type="ARBA" id="ARBA00022692"/>
    </source>
</evidence>
<keyword evidence="9 10" id="KW-0998">Cell outer membrane</keyword>
<keyword evidence="16" id="KW-1185">Reference proteome</keyword>
<dbReference type="PROSITE" id="PS52016">
    <property type="entry name" value="TONB_DEPENDENT_REC_3"/>
    <property type="match status" value="1"/>
</dbReference>
<dbReference type="InterPro" id="IPR012910">
    <property type="entry name" value="Plug_dom"/>
</dbReference>
<proteinExistence type="inferred from homology"/>
<dbReference type="PANTHER" id="PTHR30069:SF29">
    <property type="entry name" value="HEMOGLOBIN AND HEMOGLOBIN-HAPTOGLOBIN-BINDING PROTEIN 1-RELATED"/>
    <property type="match status" value="1"/>
</dbReference>
<evidence type="ECO:0000256" key="8">
    <source>
        <dbReference type="ARBA" id="ARBA00023170"/>
    </source>
</evidence>
<dbReference type="PANTHER" id="PTHR30069">
    <property type="entry name" value="TONB-DEPENDENT OUTER MEMBRANE RECEPTOR"/>
    <property type="match status" value="1"/>
</dbReference>
<dbReference type="Pfam" id="PF00593">
    <property type="entry name" value="TonB_dep_Rec_b-barrel"/>
    <property type="match status" value="1"/>
</dbReference>
<comment type="caution">
    <text evidence="15">The sequence shown here is derived from an EMBL/GenBank/DDBJ whole genome shotgun (WGS) entry which is preliminary data.</text>
</comment>
<keyword evidence="4 10" id="KW-0812">Transmembrane</keyword>
<keyword evidence="2 10" id="KW-0813">Transport</keyword>
<keyword evidence="3 10" id="KW-1134">Transmembrane beta strand</keyword>
<evidence type="ECO:0000256" key="9">
    <source>
        <dbReference type="ARBA" id="ARBA00023237"/>
    </source>
</evidence>
<feature type="domain" description="TonB-dependent receptor plug" evidence="14">
    <location>
        <begin position="44"/>
        <end position="144"/>
    </location>
</feature>
<evidence type="ECO:0000256" key="5">
    <source>
        <dbReference type="ARBA" id="ARBA00022729"/>
    </source>
</evidence>
<keyword evidence="7 10" id="KW-0472">Membrane</keyword>
<dbReference type="Gene3D" id="2.40.170.20">
    <property type="entry name" value="TonB-dependent receptor, beta-barrel domain"/>
    <property type="match status" value="1"/>
</dbReference>
<sequence>MCMKYTIVLMLLLCLCVNAGAQTEPIQMLDTVYLSDANLKLFNTGQKQHHISEKAIARHNFALTDLLQRQTPIYFRQNGYGMVSSAAFRGTTAAQTAVLWNGININSALTGQTDFNTLLTANLSSIDVKFGGGSNIYGTGAIGGSIHLNQNLSKHVEEQHQFQTAYGSFNTFETQYAYQNQWKDLKFKLALVSRQSDNDYEIPEQDRQNQNGQFEMNSLDAVIRYDLSDDNILSYFSNFTFGKRHFSLIRPTEPRTRYDNIDTRNMIEWQSSSKHIQSKLKLAYLTEQFTFFDNLLRNTSSTSEVATQVMQYELLYSLDDIKLKTILNYQNAQGKGNQLDSAERDVAGISLVFQQQLTEQWNYEFTLRQDVNDDFENPFLFSFGSQYHLTDRWSLRVHASRNYRLPTFNDMFWVNGGNPDLVPETAIQTEAGVNFEAKGLHLSLTGFYNDINDMIRWLPDEFGIWRPQNTDEVVTYGLEPSLRYDYQISDDQSARFQANYGYTVSEDQSTDNQLIYVPFHTANAKLIYNINQWDFGLSWLYNGEVFTQTDNNPNRIVEDYALLDLQIGKRFPILLNSRLSLRAQNIFDLAYEAVDNRPMPGRALTIQLLTSF</sequence>
<comment type="subcellular location">
    <subcellularLocation>
        <location evidence="1 10">Cell outer membrane</location>
        <topology evidence="1 10">Multi-pass membrane protein</topology>
    </subcellularLocation>
</comment>
<dbReference type="SUPFAM" id="SSF56935">
    <property type="entry name" value="Porins"/>
    <property type="match status" value="1"/>
</dbReference>
<feature type="chain" id="PRO_5020572483" evidence="12">
    <location>
        <begin position="22"/>
        <end position="612"/>
    </location>
</feature>
<keyword evidence="8 15" id="KW-0675">Receptor</keyword>
<evidence type="ECO:0000256" key="11">
    <source>
        <dbReference type="RuleBase" id="RU003357"/>
    </source>
</evidence>
<evidence type="ECO:0000256" key="12">
    <source>
        <dbReference type="SAM" id="SignalP"/>
    </source>
</evidence>
<dbReference type="InterPro" id="IPR037066">
    <property type="entry name" value="Plug_dom_sf"/>
</dbReference>
<dbReference type="InterPro" id="IPR036942">
    <property type="entry name" value="Beta-barrel_TonB_sf"/>
</dbReference>
<dbReference type="GO" id="GO:0044718">
    <property type="term" value="P:siderophore transmembrane transport"/>
    <property type="evidence" value="ECO:0007669"/>
    <property type="project" value="TreeGrafter"/>
</dbReference>
<evidence type="ECO:0000259" key="13">
    <source>
        <dbReference type="Pfam" id="PF00593"/>
    </source>
</evidence>
<evidence type="ECO:0000259" key="14">
    <source>
        <dbReference type="Pfam" id="PF07715"/>
    </source>
</evidence>
<evidence type="ECO:0000256" key="3">
    <source>
        <dbReference type="ARBA" id="ARBA00022452"/>
    </source>
</evidence>
<evidence type="ECO:0000313" key="15">
    <source>
        <dbReference type="EMBL" id="TKS56493.1"/>
    </source>
</evidence>
<dbReference type="Gene3D" id="2.170.130.10">
    <property type="entry name" value="TonB-dependent receptor, plug domain"/>
    <property type="match status" value="1"/>
</dbReference>
<dbReference type="EMBL" id="SWMU01000002">
    <property type="protein sequence ID" value="TKS56493.1"/>
    <property type="molecule type" value="Genomic_DNA"/>
</dbReference>
<dbReference type="OrthoDB" id="9762903at2"/>
<dbReference type="InterPro" id="IPR000531">
    <property type="entry name" value="Beta-barrel_TonB"/>
</dbReference>
<dbReference type="InterPro" id="IPR039426">
    <property type="entry name" value="TonB-dep_rcpt-like"/>
</dbReference>
<dbReference type="Pfam" id="PF07715">
    <property type="entry name" value="Plug"/>
    <property type="match status" value="1"/>
</dbReference>
<evidence type="ECO:0000313" key="16">
    <source>
        <dbReference type="Proteomes" id="UP000306552"/>
    </source>
</evidence>
<protein>
    <submittedName>
        <fullName evidence="15">TonB-dependent receptor</fullName>
    </submittedName>
</protein>
<dbReference type="GO" id="GO:0009279">
    <property type="term" value="C:cell outer membrane"/>
    <property type="evidence" value="ECO:0007669"/>
    <property type="project" value="UniProtKB-SubCell"/>
</dbReference>
<dbReference type="AlphaFoldDB" id="A0A4U5TQZ5"/>
<keyword evidence="6 11" id="KW-0798">TonB box</keyword>
<gene>
    <name evidence="15" type="ORF">FCN74_05500</name>
</gene>
<dbReference type="GO" id="GO:0015344">
    <property type="term" value="F:siderophore uptake transmembrane transporter activity"/>
    <property type="evidence" value="ECO:0007669"/>
    <property type="project" value="TreeGrafter"/>
</dbReference>
<evidence type="ECO:0000256" key="10">
    <source>
        <dbReference type="PROSITE-ProRule" id="PRU01360"/>
    </source>
</evidence>
<organism evidence="15 16">
    <name type="scientific">Mesohalobacter halotolerans</name>
    <dbReference type="NCBI Taxonomy" id="1883405"/>
    <lineage>
        <taxon>Bacteria</taxon>
        <taxon>Pseudomonadati</taxon>
        <taxon>Bacteroidota</taxon>
        <taxon>Flavobacteriia</taxon>
        <taxon>Flavobacteriales</taxon>
        <taxon>Flavobacteriaceae</taxon>
        <taxon>Mesohalobacter</taxon>
    </lineage>
</organism>
<dbReference type="Proteomes" id="UP000306552">
    <property type="component" value="Unassembled WGS sequence"/>
</dbReference>
<reference evidence="15 16" key="1">
    <citation type="submission" date="2019-04" db="EMBL/GenBank/DDBJ databases">
        <title>Psychroflexus halotolerans sp. nov., isolated from a marine solar saltern.</title>
        <authorList>
            <person name="Feng X."/>
        </authorList>
    </citation>
    <scope>NUCLEOTIDE SEQUENCE [LARGE SCALE GENOMIC DNA]</scope>
    <source>
        <strain evidence="15 16">WDS2C27</strain>
    </source>
</reference>
<feature type="domain" description="TonB-dependent receptor-like beta-barrel" evidence="13">
    <location>
        <begin position="165"/>
        <end position="586"/>
    </location>
</feature>
<evidence type="ECO:0000256" key="2">
    <source>
        <dbReference type="ARBA" id="ARBA00022448"/>
    </source>
</evidence>
<evidence type="ECO:0000256" key="1">
    <source>
        <dbReference type="ARBA" id="ARBA00004571"/>
    </source>
</evidence>
<name>A0A4U5TQZ5_9FLAO</name>
<evidence type="ECO:0000256" key="7">
    <source>
        <dbReference type="ARBA" id="ARBA00023136"/>
    </source>
</evidence>
<evidence type="ECO:0000256" key="6">
    <source>
        <dbReference type="ARBA" id="ARBA00023077"/>
    </source>
</evidence>
<feature type="signal peptide" evidence="12">
    <location>
        <begin position="1"/>
        <end position="21"/>
    </location>
</feature>
<accession>A0A4U5TQZ5</accession>
<keyword evidence="5 12" id="KW-0732">Signal</keyword>